<reference evidence="1 3" key="1">
    <citation type="submission" date="2014-02" db="EMBL/GenBank/DDBJ databases">
        <title>Aquamicrobium defluvii Genome sequencing.</title>
        <authorList>
            <person name="Wang X."/>
        </authorList>
    </citation>
    <scope>NUCLEOTIDE SEQUENCE [LARGE SCALE GENOMIC DNA]</scope>
    <source>
        <strain evidence="1 3">W13Z1</strain>
    </source>
</reference>
<gene>
    <name evidence="1" type="ORF">BG36_21870</name>
    <name evidence="2" type="ORF">DES43_10632</name>
</gene>
<keyword evidence="1" id="KW-0808">Transferase</keyword>
<evidence type="ECO:0000313" key="3">
    <source>
        <dbReference type="Proteomes" id="UP000019849"/>
    </source>
</evidence>
<dbReference type="GO" id="GO:0032259">
    <property type="term" value="P:methylation"/>
    <property type="evidence" value="ECO:0007669"/>
    <property type="project" value="UniProtKB-KW"/>
</dbReference>
<dbReference type="EMBL" id="SNZF01000006">
    <property type="protein sequence ID" value="TDR36136.1"/>
    <property type="molecule type" value="Genomic_DNA"/>
</dbReference>
<dbReference type="HOGENOM" id="CLU_137928_0_0_5"/>
<dbReference type="PATRIC" id="fig|69279.3.peg.1290"/>
<dbReference type="PANTHER" id="PTHR36849">
    <property type="entry name" value="CYTOPLASMIC PROTEIN-RELATED"/>
    <property type="match status" value="1"/>
</dbReference>
<keyword evidence="4" id="KW-1185">Reference proteome</keyword>
<keyword evidence="1" id="KW-0489">Methyltransferase</keyword>
<evidence type="ECO:0000313" key="4">
    <source>
        <dbReference type="Proteomes" id="UP000294958"/>
    </source>
</evidence>
<dbReference type="AlphaFoldDB" id="A0A011TYT3"/>
<dbReference type="Pfam" id="PF22752">
    <property type="entry name" value="DUF488-N3i"/>
    <property type="match status" value="1"/>
</dbReference>
<dbReference type="PANTHER" id="PTHR36849:SF1">
    <property type="entry name" value="CYTOPLASMIC PROTEIN"/>
    <property type="match status" value="1"/>
</dbReference>
<dbReference type="EMBL" id="JENY01000007">
    <property type="protein sequence ID" value="EXL09302.1"/>
    <property type="molecule type" value="Genomic_DNA"/>
</dbReference>
<dbReference type="GO" id="GO:0008168">
    <property type="term" value="F:methyltransferase activity"/>
    <property type="evidence" value="ECO:0007669"/>
    <property type="project" value="UniProtKB-KW"/>
</dbReference>
<accession>A0A011TYT3</accession>
<dbReference type="OrthoDB" id="9790745at2"/>
<dbReference type="RefSeq" id="WP_035024701.1">
    <property type="nucleotide sequence ID" value="NZ_KK073881.1"/>
</dbReference>
<name>A0A011TYT3_9HYPH</name>
<evidence type="ECO:0000313" key="2">
    <source>
        <dbReference type="EMBL" id="TDR36136.1"/>
    </source>
</evidence>
<organism evidence="1 3">
    <name type="scientific">Aquamicrobium defluvii</name>
    <dbReference type="NCBI Taxonomy" id="69279"/>
    <lineage>
        <taxon>Bacteria</taxon>
        <taxon>Pseudomonadati</taxon>
        <taxon>Pseudomonadota</taxon>
        <taxon>Alphaproteobacteria</taxon>
        <taxon>Hyphomicrobiales</taxon>
        <taxon>Phyllobacteriaceae</taxon>
        <taxon>Aquamicrobium</taxon>
    </lineage>
</organism>
<dbReference type="STRING" id="69279.BG36_21870"/>
<evidence type="ECO:0000313" key="1">
    <source>
        <dbReference type="EMBL" id="EXL09302.1"/>
    </source>
</evidence>
<sequence>MAALAVKRVYEPVAESDGQRVLVDRLWPRGLSKEKAHLDLWLKDIAPSDELRHWFGHDPALWDEFQKRYRAELEGRGEALAALRALTAKGKVTLLFAAHDEEHNNAVALAAYLREA</sequence>
<protein>
    <submittedName>
        <fullName evidence="2">Uncharacterized protein YeaO (DUF488 family)</fullName>
    </submittedName>
    <submittedName>
        <fullName evidence="1">Uroporphyrin-III methyltransferase</fullName>
    </submittedName>
</protein>
<reference evidence="2 4" key="2">
    <citation type="submission" date="2019-03" db="EMBL/GenBank/DDBJ databases">
        <title>Genomic Encyclopedia of Type Strains, Phase IV (KMG-IV): sequencing the most valuable type-strain genomes for metagenomic binning, comparative biology and taxonomic classification.</title>
        <authorList>
            <person name="Goeker M."/>
        </authorList>
    </citation>
    <scope>NUCLEOTIDE SEQUENCE [LARGE SCALE GENOMIC DNA]</scope>
    <source>
        <strain evidence="2 4">DSM 11603</strain>
    </source>
</reference>
<dbReference type="eggNOG" id="COG3189">
    <property type="taxonomic scope" value="Bacteria"/>
</dbReference>
<comment type="caution">
    <text evidence="1">The sequence shown here is derived from an EMBL/GenBank/DDBJ whole genome shotgun (WGS) entry which is preliminary data.</text>
</comment>
<proteinExistence type="predicted"/>
<dbReference type="Proteomes" id="UP000019849">
    <property type="component" value="Unassembled WGS sequence"/>
</dbReference>
<dbReference type="InterPro" id="IPR052552">
    <property type="entry name" value="YeaO-like"/>
</dbReference>
<dbReference type="Proteomes" id="UP000294958">
    <property type="component" value="Unassembled WGS sequence"/>
</dbReference>